<feature type="compositionally biased region" description="Low complexity" evidence="1">
    <location>
        <begin position="18"/>
        <end position="33"/>
    </location>
</feature>
<reference evidence="2 3" key="1">
    <citation type="journal article" date="2023" name="Plants (Basel)">
        <title>Bridging the Gap: Combining Genomics and Transcriptomics Approaches to Understand Stylosanthes scabra, an Orphan Legume from the Brazilian Caatinga.</title>
        <authorList>
            <person name="Ferreira-Neto J.R.C."/>
            <person name="da Silva M.D."/>
            <person name="Binneck E."/>
            <person name="de Melo N.F."/>
            <person name="da Silva R.H."/>
            <person name="de Melo A.L.T.M."/>
            <person name="Pandolfi V."/>
            <person name="Bustamante F.O."/>
            <person name="Brasileiro-Vidal A.C."/>
            <person name="Benko-Iseppon A.M."/>
        </authorList>
    </citation>
    <scope>NUCLEOTIDE SEQUENCE [LARGE SCALE GENOMIC DNA]</scope>
    <source>
        <tissue evidence="2">Leaves</tissue>
    </source>
</reference>
<accession>A0ABU6WC55</accession>
<evidence type="ECO:0000313" key="3">
    <source>
        <dbReference type="Proteomes" id="UP001341840"/>
    </source>
</evidence>
<evidence type="ECO:0000256" key="1">
    <source>
        <dbReference type="SAM" id="MobiDB-lite"/>
    </source>
</evidence>
<protein>
    <submittedName>
        <fullName evidence="2">Uncharacterized protein</fullName>
    </submittedName>
</protein>
<feature type="compositionally biased region" description="Basic residues" evidence="1">
    <location>
        <begin position="36"/>
        <end position="50"/>
    </location>
</feature>
<evidence type="ECO:0000313" key="2">
    <source>
        <dbReference type="EMBL" id="MED6182931.1"/>
    </source>
</evidence>
<sequence>MPPRGGCRKGGRGRALGGDRALSQQAQGGSSSSHAPHVRPSMRNKARVWD</sequence>
<gene>
    <name evidence="2" type="ORF">PIB30_033248</name>
</gene>
<organism evidence="2 3">
    <name type="scientific">Stylosanthes scabra</name>
    <dbReference type="NCBI Taxonomy" id="79078"/>
    <lineage>
        <taxon>Eukaryota</taxon>
        <taxon>Viridiplantae</taxon>
        <taxon>Streptophyta</taxon>
        <taxon>Embryophyta</taxon>
        <taxon>Tracheophyta</taxon>
        <taxon>Spermatophyta</taxon>
        <taxon>Magnoliopsida</taxon>
        <taxon>eudicotyledons</taxon>
        <taxon>Gunneridae</taxon>
        <taxon>Pentapetalae</taxon>
        <taxon>rosids</taxon>
        <taxon>fabids</taxon>
        <taxon>Fabales</taxon>
        <taxon>Fabaceae</taxon>
        <taxon>Papilionoideae</taxon>
        <taxon>50 kb inversion clade</taxon>
        <taxon>dalbergioids sensu lato</taxon>
        <taxon>Dalbergieae</taxon>
        <taxon>Pterocarpus clade</taxon>
        <taxon>Stylosanthes</taxon>
    </lineage>
</organism>
<name>A0ABU6WC55_9FABA</name>
<keyword evidence="3" id="KW-1185">Reference proteome</keyword>
<dbReference type="Proteomes" id="UP001341840">
    <property type="component" value="Unassembled WGS sequence"/>
</dbReference>
<proteinExistence type="predicted"/>
<dbReference type="EMBL" id="JASCZI010181392">
    <property type="protein sequence ID" value="MED6182931.1"/>
    <property type="molecule type" value="Genomic_DNA"/>
</dbReference>
<feature type="region of interest" description="Disordered" evidence="1">
    <location>
        <begin position="1"/>
        <end position="50"/>
    </location>
</feature>
<comment type="caution">
    <text evidence="2">The sequence shown here is derived from an EMBL/GenBank/DDBJ whole genome shotgun (WGS) entry which is preliminary data.</text>
</comment>
<feature type="compositionally biased region" description="Basic residues" evidence="1">
    <location>
        <begin position="1"/>
        <end position="12"/>
    </location>
</feature>